<feature type="transmembrane region" description="Helical" evidence="1">
    <location>
        <begin position="200"/>
        <end position="219"/>
    </location>
</feature>
<feature type="transmembrane region" description="Helical" evidence="1">
    <location>
        <begin position="66"/>
        <end position="87"/>
    </location>
</feature>
<feature type="domain" description="DNA binding HTH" evidence="2">
    <location>
        <begin position="263"/>
        <end position="299"/>
    </location>
</feature>
<feature type="transmembrane region" description="Helical" evidence="1">
    <location>
        <begin position="38"/>
        <end position="60"/>
    </location>
</feature>
<evidence type="ECO:0000313" key="4">
    <source>
        <dbReference type="Proteomes" id="UP000319732"/>
    </source>
</evidence>
<dbReference type="InterPro" id="IPR009057">
    <property type="entry name" value="Homeodomain-like_sf"/>
</dbReference>
<protein>
    <recommendedName>
        <fullName evidence="2">DNA binding HTH domain-containing protein</fullName>
    </recommendedName>
</protein>
<keyword evidence="1" id="KW-0812">Transmembrane</keyword>
<reference evidence="3 4" key="1">
    <citation type="submission" date="2019-06" db="EMBL/GenBank/DDBJ databases">
        <title>Whole genome sequence for Cellvibrionaceae sp. R142.</title>
        <authorList>
            <person name="Wang G."/>
        </authorList>
    </citation>
    <scope>NUCLEOTIDE SEQUENCE [LARGE SCALE GENOMIC DNA]</scope>
    <source>
        <strain evidence="3 4">R142</strain>
    </source>
</reference>
<organism evidence="3 4">
    <name type="scientific">Exilibacterium tricleocarpae</name>
    <dbReference type="NCBI Taxonomy" id="2591008"/>
    <lineage>
        <taxon>Bacteria</taxon>
        <taxon>Pseudomonadati</taxon>
        <taxon>Pseudomonadota</taxon>
        <taxon>Gammaproteobacteria</taxon>
        <taxon>Cellvibrionales</taxon>
        <taxon>Cellvibrionaceae</taxon>
        <taxon>Exilibacterium</taxon>
    </lineage>
</organism>
<evidence type="ECO:0000313" key="3">
    <source>
        <dbReference type="EMBL" id="TQV81306.1"/>
    </source>
</evidence>
<dbReference type="Pfam" id="PF02954">
    <property type="entry name" value="HTH_8"/>
    <property type="match status" value="1"/>
</dbReference>
<feature type="transmembrane region" description="Helical" evidence="1">
    <location>
        <begin position="94"/>
        <end position="120"/>
    </location>
</feature>
<evidence type="ECO:0000259" key="2">
    <source>
        <dbReference type="Pfam" id="PF02954"/>
    </source>
</evidence>
<evidence type="ECO:0000256" key="1">
    <source>
        <dbReference type="SAM" id="Phobius"/>
    </source>
</evidence>
<feature type="transmembrane region" description="Helical" evidence="1">
    <location>
        <begin position="6"/>
        <end position="26"/>
    </location>
</feature>
<accession>A0A545TVR9</accession>
<dbReference type="OrthoDB" id="5705271at2"/>
<proteinExistence type="predicted"/>
<keyword evidence="1" id="KW-1133">Transmembrane helix</keyword>
<feature type="transmembrane region" description="Helical" evidence="1">
    <location>
        <begin position="173"/>
        <end position="194"/>
    </location>
</feature>
<dbReference type="AlphaFoldDB" id="A0A545TVR9"/>
<dbReference type="InterPro" id="IPR002197">
    <property type="entry name" value="HTH_Fis"/>
</dbReference>
<dbReference type="SUPFAM" id="SSF46689">
    <property type="entry name" value="Homeodomain-like"/>
    <property type="match status" value="1"/>
</dbReference>
<name>A0A545TVR9_9GAMM</name>
<feature type="transmembrane region" description="Helical" evidence="1">
    <location>
        <begin position="140"/>
        <end position="161"/>
    </location>
</feature>
<dbReference type="Proteomes" id="UP000319732">
    <property type="component" value="Unassembled WGS sequence"/>
</dbReference>
<dbReference type="PRINTS" id="PR01590">
    <property type="entry name" value="HTHFIS"/>
</dbReference>
<dbReference type="Gene3D" id="1.10.10.60">
    <property type="entry name" value="Homeodomain-like"/>
    <property type="match status" value="1"/>
</dbReference>
<sequence length="305" mass="33690">MSGWDGIIIYTLPSVSALAIKIIIFWMARHTLRSLSPWFLAFLIALCGINLIELITFAYVDRPYAAAGYLTLYYLFAVGACILLLGLSLEIGNYLNLFLSQVLLVLGFTCALVLIIPGAAVAGVESIGYSITRVSGPLYWVLQVTILATLASSLGVLWYSYRCNADPVRRRRAFVLLIATVPAVAIVLLVALLMQLGVKINGAVFVSFSMNFLLIVLLYTEKQARLFNFLSMIPATREYRTFKTISPLLFGHTPTPLKDAQAVFERELIRGAVERCGGNKTHAADMLGISRATLLRKLKSRPQTY</sequence>
<comment type="caution">
    <text evidence="3">The sequence shown here is derived from an EMBL/GenBank/DDBJ whole genome shotgun (WGS) entry which is preliminary data.</text>
</comment>
<dbReference type="RefSeq" id="WP_142903967.1">
    <property type="nucleotide sequence ID" value="NZ_ML660091.1"/>
</dbReference>
<dbReference type="EMBL" id="VHSG01000008">
    <property type="protein sequence ID" value="TQV81306.1"/>
    <property type="molecule type" value="Genomic_DNA"/>
</dbReference>
<keyword evidence="1" id="KW-0472">Membrane</keyword>
<dbReference type="GO" id="GO:0043565">
    <property type="term" value="F:sequence-specific DNA binding"/>
    <property type="evidence" value="ECO:0007669"/>
    <property type="project" value="InterPro"/>
</dbReference>
<gene>
    <name evidence="3" type="ORF">FKG94_09435</name>
</gene>
<keyword evidence="4" id="KW-1185">Reference proteome</keyword>